<sequence>MKEPFLSAIPLLTRIEAAGYEAYFVGGAVRDFLLGREISDVDIATSATPQEIKEIYPKTIDVGVEHGTIIVLFNGMPYEVTTFRSESEYEDFRRPSEVQFIRSLEEDLQRRDFTMNAIAMNKDGLLIDPFNGKQAIREQMIQTVGKAEERFQEDALRMMRAVRFYSQLGFEMEQSTREALVVFAKLLENISIERKLIEFEKLLTGRYRFKALEILSNTGLYRYLPGMTSYSDELNHLLQFDFTDLTIEEMWVLLIHQFGINDNEVKTFLKNWKLPVKKINKIMQLVKWLDFRLKVDWTDEAIYHAGQQTSLAAERLYMFVHNRKINGNITSLMKRYELLPIKHRSELQVTGNDLQVWFQKKPGPWIKDVIEKVENAVINREISNRKELIREWLIACNQS</sequence>
<evidence type="ECO:0000256" key="1">
    <source>
        <dbReference type="ARBA" id="ARBA00001946"/>
    </source>
</evidence>
<evidence type="ECO:0000256" key="4">
    <source>
        <dbReference type="ARBA" id="ARBA00022695"/>
    </source>
</evidence>
<keyword evidence="2 11" id="KW-0808">Transferase</keyword>
<dbReference type="Pfam" id="PF12627">
    <property type="entry name" value="PolyA_pol_RNAbd"/>
    <property type="match status" value="1"/>
</dbReference>
<feature type="binding site" evidence="11">
    <location>
        <position position="163"/>
    </location>
    <ligand>
        <name>ATP</name>
        <dbReference type="ChEBI" id="CHEBI:30616"/>
    </ligand>
</feature>
<dbReference type="Pfam" id="PF13735">
    <property type="entry name" value="tRNA_NucTran2_2"/>
    <property type="match status" value="1"/>
</dbReference>
<feature type="binding site" evidence="11">
    <location>
        <position position="42"/>
    </location>
    <ligand>
        <name>Mg(2+)</name>
        <dbReference type="ChEBI" id="CHEBI:18420"/>
    </ligand>
</feature>
<feature type="binding site" evidence="11">
    <location>
        <position position="27"/>
    </location>
    <ligand>
        <name>ATP</name>
        <dbReference type="ChEBI" id="CHEBI:30616"/>
    </ligand>
</feature>
<keyword evidence="6 11" id="KW-0547">Nucleotide-binding</keyword>
<feature type="domain" description="CCA-adding enzyme C-terminal" evidence="14">
    <location>
        <begin position="246"/>
        <end position="393"/>
    </location>
</feature>
<dbReference type="InterPro" id="IPR032810">
    <property type="entry name" value="CCA-adding_enz_C"/>
</dbReference>
<keyword evidence="10 11" id="KW-0694">RNA-binding</keyword>
<proteinExistence type="inferred from homology"/>
<dbReference type="EC" id="2.7.7.72" evidence="11"/>
<feature type="binding site" evidence="11">
    <location>
        <position position="157"/>
    </location>
    <ligand>
        <name>ATP</name>
        <dbReference type="ChEBI" id="CHEBI:30616"/>
    </ligand>
</feature>
<keyword evidence="4 11" id="KW-0548">Nucleotidyltransferase</keyword>
<evidence type="ECO:0000256" key="11">
    <source>
        <dbReference type="HAMAP-Rule" id="MF_01263"/>
    </source>
</evidence>
<keyword evidence="3 11" id="KW-0819">tRNA processing</keyword>
<evidence type="ECO:0000313" key="15">
    <source>
        <dbReference type="EMBL" id="MFE8695685.1"/>
    </source>
</evidence>
<feature type="binding site" evidence="11">
    <location>
        <position position="30"/>
    </location>
    <ligand>
        <name>CTP</name>
        <dbReference type="ChEBI" id="CHEBI:37563"/>
    </ligand>
</feature>
<reference evidence="15 16" key="1">
    <citation type="submission" date="2024-08" db="EMBL/GenBank/DDBJ databases">
        <title>Two novel Cytobacillus novel species.</title>
        <authorList>
            <person name="Liu G."/>
        </authorList>
    </citation>
    <scope>NUCLEOTIDE SEQUENCE [LARGE SCALE GENOMIC DNA]</scope>
    <source>
        <strain evidence="15 16">FJAT-53684</strain>
    </source>
</reference>
<feature type="binding site" evidence="11">
    <location>
        <position position="160"/>
    </location>
    <ligand>
        <name>CTP</name>
        <dbReference type="ChEBI" id="CHEBI:37563"/>
    </ligand>
</feature>
<dbReference type="PANTHER" id="PTHR46173">
    <property type="entry name" value="CCA TRNA NUCLEOTIDYLTRANSFERASE 1, MITOCHONDRIAL"/>
    <property type="match status" value="1"/>
</dbReference>
<dbReference type="HAMAP" id="MF_01263">
    <property type="entry name" value="CCA_bact_type3"/>
    <property type="match status" value="1"/>
</dbReference>
<keyword evidence="7 11" id="KW-0692">RNA repair</keyword>
<comment type="catalytic activity">
    <reaction evidence="11">
        <text>a tRNA precursor + 2 CTP + ATP = a tRNA with a 3' CCA end + 3 diphosphate</text>
        <dbReference type="Rhea" id="RHEA:14433"/>
        <dbReference type="Rhea" id="RHEA-COMP:10465"/>
        <dbReference type="Rhea" id="RHEA-COMP:10468"/>
        <dbReference type="ChEBI" id="CHEBI:30616"/>
        <dbReference type="ChEBI" id="CHEBI:33019"/>
        <dbReference type="ChEBI" id="CHEBI:37563"/>
        <dbReference type="ChEBI" id="CHEBI:74896"/>
        <dbReference type="ChEBI" id="CHEBI:83071"/>
        <dbReference type="EC" id="2.7.7.72"/>
    </reaction>
</comment>
<accession>A0ABW6JY44</accession>
<dbReference type="EMBL" id="JBIACJ010000002">
    <property type="protein sequence ID" value="MFE8695685.1"/>
    <property type="molecule type" value="Genomic_DNA"/>
</dbReference>
<evidence type="ECO:0000256" key="7">
    <source>
        <dbReference type="ARBA" id="ARBA00022800"/>
    </source>
</evidence>
<feature type="binding site" evidence="11">
    <location>
        <position position="111"/>
    </location>
    <ligand>
        <name>CTP</name>
        <dbReference type="ChEBI" id="CHEBI:37563"/>
    </ligand>
</feature>
<feature type="binding site" evidence="11">
    <location>
        <position position="30"/>
    </location>
    <ligand>
        <name>ATP</name>
        <dbReference type="ChEBI" id="CHEBI:30616"/>
    </ligand>
</feature>
<evidence type="ECO:0000256" key="6">
    <source>
        <dbReference type="ARBA" id="ARBA00022741"/>
    </source>
</evidence>
<dbReference type="InterPro" id="IPR002646">
    <property type="entry name" value="PolA_pol_head_dom"/>
</dbReference>
<feature type="binding site" evidence="11">
    <location>
        <position position="40"/>
    </location>
    <ligand>
        <name>Mg(2+)</name>
        <dbReference type="ChEBI" id="CHEBI:18420"/>
    </ligand>
</feature>
<feature type="binding site" evidence="11">
    <location>
        <position position="154"/>
    </location>
    <ligand>
        <name>CTP</name>
        <dbReference type="ChEBI" id="CHEBI:37563"/>
    </ligand>
</feature>
<comment type="cofactor">
    <cofactor evidence="1 11">
        <name>Mg(2+)</name>
        <dbReference type="ChEBI" id="CHEBI:18420"/>
    </cofactor>
</comment>
<feature type="binding site" evidence="11">
    <location>
        <position position="154"/>
    </location>
    <ligand>
        <name>ATP</name>
        <dbReference type="ChEBI" id="CHEBI:30616"/>
    </ligand>
</feature>
<evidence type="ECO:0000256" key="10">
    <source>
        <dbReference type="ARBA" id="ARBA00022884"/>
    </source>
</evidence>
<gene>
    <name evidence="11" type="primary">cca</name>
    <name evidence="15" type="ORF">ACFYKT_04830</name>
</gene>
<evidence type="ECO:0000256" key="8">
    <source>
        <dbReference type="ARBA" id="ARBA00022840"/>
    </source>
</evidence>
<dbReference type="Pfam" id="PF01743">
    <property type="entry name" value="PolyA_pol"/>
    <property type="match status" value="1"/>
</dbReference>
<comment type="miscellaneous">
    <text evidence="11">A single active site specifically recognizes both ATP and CTP and is responsible for their addition.</text>
</comment>
<dbReference type="Gene3D" id="1.10.246.80">
    <property type="match status" value="1"/>
</dbReference>
<dbReference type="InterPro" id="IPR050264">
    <property type="entry name" value="Bact_CCA-adding_enz_type3_sf"/>
</dbReference>
<organism evidence="15 16">
    <name type="scientific">Cytobacillus mangrovibacter</name>
    <dbReference type="NCBI Taxonomy" id="3299024"/>
    <lineage>
        <taxon>Bacteria</taxon>
        <taxon>Bacillati</taxon>
        <taxon>Bacillota</taxon>
        <taxon>Bacilli</taxon>
        <taxon>Bacillales</taxon>
        <taxon>Bacillaceae</taxon>
        <taxon>Cytobacillus</taxon>
    </lineage>
</organism>
<comment type="function">
    <text evidence="11">Catalyzes the addition and repair of the essential 3'-terminal CCA sequence in tRNAs without using a nucleic acid template. Adds these three nucleotides in the order of C, C, and A to the tRNA nucleotide-73, using CTP and ATP as substrates and producing inorganic pyrophosphate. tRNA 3'-terminal CCA addition is required both for tRNA processing and repair. Also involved in tRNA surveillance by mediating tandem CCA addition to generate a CCACCA at the 3' terminus of unstable tRNAs. While stable tRNAs receive only 3'-terminal CCA, unstable tRNAs are marked with CCACCA and rapidly degraded.</text>
</comment>
<dbReference type="InterPro" id="IPR043519">
    <property type="entry name" value="NT_sf"/>
</dbReference>
<dbReference type="Gene3D" id="1.10.110.30">
    <property type="match status" value="1"/>
</dbReference>
<dbReference type="GO" id="GO:0004810">
    <property type="term" value="F:CCA tRNA nucleotidyltransferase activity"/>
    <property type="evidence" value="ECO:0007669"/>
    <property type="project" value="UniProtKB-EC"/>
</dbReference>
<dbReference type="RefSeq" id="WP_389216227.1">
    <property type="nucleotide sequence ID" value="NZ_JBIACJ010000002.1"/>
</dbReference>
<dbReference type="CDD" id="cd05398">
    <property type="entry name" value="NT_ClassII-CCAase"/>
    <property type="match status" value="1"/>
</dbReference>
<evidence type="ECO:0000256" key="3">
    <source>
        <dbReference type="ARBA" id="ARBA00022694"/>
    </source>
</evidence>
<feature type="binding site" evidence="11">
    <location>
        <position position="163"/>
    </location>
    <ligand>
        <name>CTP</name>
        <dbReference type="ChEBI" id="CHEBI:37563"/>
    </ligand>
</feature>
<dbReference type="Gene3D" id="1.20.58.560">
    <property type="match status" value="1"/>
</dbReference>
<keyword evidence="16" id="KW-1185">Reference proteome</keyword>
<dbReference type="SUPFAM" id="SSF81891">
    <property type="entry name" value="Poly A polymerase C-terminal region-like"/>
    <property type="match status" value="1"/>
</dbReference>
<feature type="domain" description="Poly A polymerase head" evidence="12">
    <location>
        <begin position="22"/>
        <end position="141"/>
    </location>
</feature>
<evidence type="ECO:0000259" key="13">
    <source>
        <dbReference type="Pfam" id="PF12627"/>
    </source>
</evidence>
<dbReference type="InterPro" id="IPR023068">
    <property type="entry name" value="CCA-adding_enz_firmicutes"/>
</dbReference>
<comment type="similarity">
    <text evidence="11">Belongs to the tRNA nucleotidyltransferase/poly(A) polymerase family. Bacterial CCA-adding enzyme type 3 subfamily.</text>
</comment>
<evidence type="ECO:0000256" key="9">
    <source>
        <dbReference type="ARBA" id="ARBA00022842"/>
    </source>
</evidence>
<feature type="binding site" evidence="11">
    <location>
        <position position="160"/>
    </location>
    <ligand>
        <name>ATP</name>
        <dbReference type="ChEBI" id="CHEBI:30616"/>
    </ligand>
</feature>
<feature type="domain" description="tRNA nucleotidyltransferase/poly(A) polymerase RNA and SrmB- binding" evidence="13">
    <location>
        <begin position="169"/>
        <end position="228"/>
    </location>
</feature>
<dbReference type="Gene3D" id="3.30.460.10">
    <property type="entry name" value="Beta Polymerase, domain 2"/>
    <property type="match status" value="1"/>
</dbReference>
<evidence type="ECO:0000256" key="2">
    <source>
        <dbReference type="ARBA" id="ARBA00022679"/>
    </source>
</evidence>
<dbReference type="Proteomes" id="UP001601058">
    <property type="component" value="Unassembled WGS sequence"/>
</dbReference>
<dbReference type="InterPro" id="IPR032828">
    <property type="entry name" value="PolyA_RNA-bd"/>
</dbReference>
<dbReference type="SUPFAM" id="SSF81301">
    <property type="entry name" value="Nucleotidyltransferase"/>
    <property type="match status" value="1"/>
</dbReference>
<keyword evidence="8 11" id="KW-0067">ATP-binding</keyword>
<feature type="binding site" evidence="11">
    <location>
        <position position="157"/>
    </location>
    <ligand>
        <name>CTP</name>
        <dbReference type="ChEBI" id="CHEBI:37563"/>
    </ligand>
</feature>
<feature type="binding site" evidence="11">
    <location>
        <position position="111"/>
    </location>
    <ligand>
        <name>ATP</name>
        <dbReference type="ChEBI" id="CHEBI:30616"/>
    </ligand>
</feature>
<keyword evidence="9 11" id="KW-0460">Magnesium</keyword>
<dbReference type="PANTHER" id="PTHR46173:SF1">
    <property type="entry name" value="CCA TRNA NUCLEOTIDYLTRANSFERASE 1, MITOCHONDRIAL"/>
    <property type="match status" value="1"/>
</dbReference>
<evidence type="ECO:0000259" key="14">
    <source>
        <dbReference type="Pfam" id="PF13735"/>
    </source>
</evidence>
<name>A0ABW6JY44_9BACI</name>
<evidence type="ECO:0000259" key="12">
    <source>
        <dbReference type="Pfam" id="PF01743"/>
    </source>
</evidence>
<keyword evidence="5 11" id="KW-0479">Metal-binding</keyword>
<evidence type="ECO:0000256" key="5">
    <source>
        <dbReference type="ARBA" id="ARBA00022723"/>
    </source>
</evidence>
<evidence type="ECO:0000313" key="16">
    <source>
        <dbReference type="Proteomes" id="UP001601058"/>
    </source>
</evidence>
<protein>
    <recommendedName>
        <fullName evidence="11">CCA-adding enzyme</fullName>
        <ecNumber evidence="11">2.7.7.72</ecNumber>
    </recommendedName>
    <alternativeName>
        <fullName evidence="11">CCA tRNA nucleotidyltransferase</fullName>
    </alternativeName>
    <alternativeName>
        <fullName evidence="11">tRNA CCA-pyrophosphorylase</fullName>
    </alternativeName>
    <alternativeName>
        <fullName evidence="11">tRNA adenylyl-/cytidylyl- transferase</fullName>
    </alternativeName>
    <alternativeName>
        <fullName evidence="11">tRNA nucleotidyltransferase</fullName>
    </alternativeName>
    <alternativeName>
        <fullName evidence="11">tRNA-NT</fullName>
    </alternativeName>
</protein>
<comment type="subunit">
    <text evidence="11">Homodimer.</text>
</comment>
<dbReference type="NCBIfam" id="NF009814">
    <property type="entry name" value="PRK13299.1"/>
    <property type="match status" value="1"/>
</dbReference>
<feature type="binding site" evidence="11">
    <location>
        <position position="27"/>
    </location>
    <ligand>
        <name>CTP</name>
        <dbReference type="ChEBI" id="CHEBI:37563"/>
    </ligand>
</feature>
<comment type="catalytic activity">
    <reaction evidence="11">
        <text>a tRNA with a 3' CCA end + 2 CTP + ATP = a tRNA with a 3' CCACCA end + 3 diphosphate</text>
        <dbReference type="Rhea" id="RHEA:76235"/>
        <dbReference type="Rhea" id="RHEA-COMP:10468"/>
        <dbReference type="Rhea" id="RHEA-COMP:18655"/>
        <dbReference type="ChEBI" id="CHEBI:30616"/>
        <dbReference type="ChEBI" id="CHEBI:33019"/>
        <dbReference type="ChEBI" id="CHEBI:37563"/>
        <dbReference type="ChEBI" id="CHEBI:83071"/>
        <dbReference type="ChEBI" id="CHEBI:195187"/>
    </reaction>
</comment>
<comment type="caution">
    <text evidence="15">The sequence shown here is derived from an EMBL/GenBank/DDBJ whole genome shotgun (WGS) entry which is preliminary data.</text>
</comment>